<gene>
    <name evidence="1" type="ORF">F2Q68_00014117</name>
</gene>
<sequence>MNLELRHDRDASWLGRELYTSCLGREMEWSRERIRVRQYRRVRIRVPKLISAHCICT</sequence>
<evidence type="ECO:0000313" key="1">
    <source>
        <dbReference type="EMBL" id="KAF2555921.1"/>
    </source>
</evidence>
<comment type="caution">
    <text evidence="1">The sequence shown here is derived from an EMBL/GenBank/DDBJ whole genome shotgun (WGS) entry which is preliminary data.</text>
</comment>
<name>A0A8S9H9W8_BRACR</name>
<accession>A0A8S9H9W8</accession>
<dbReference type="AlphaFoldDB" id="A0A8S9H9W8"/>
<evidence type="ECO:0000313" key="2">
    <source>
        <dbReference type="Proteomes" id="UP000712281"/>
    </source>
</evidence>
<protein>
    <submittedName>
        <fullName evidence="1">Uncharacterized protein</fullName>
    </submittedName>
</protein>
<dbReference type="Proteomes" id="UP000712281">
    <property type="component" value="Unassembled WGS sequence"/>
</dbReference>
<dbReference type="EMBL" id="QGKW02001940">
    <property type="protein sequence ID" value="KAF2555921.1"/>
    <property type="molecule type" value="Genomic_DNA"/>
</dbReference>
<proteinExistence type="predicted"/>
<reference evidence="1" key="1">
    <citation type="submission" date="2019-12" db="EMBL/GenBank/DDBJ databases">
        <title>Genome sequencing and annotation of Brassica cretica.</title>
        <authorList>
            <person name="Studholme D.J."/>
            <person name="Sarris P.F."/>
        </authorList>
    </citation>
    <scope>NUCLEOTIDE SEQUENCE</scope>
    <source>
        <strain evidence="1">PFS-001/15</strain>
        <tissue evidence="1">Leaf</tissue>
    </source>
</reference>
<organism evidence="1 2">
    <name type="scientific">Brassica cretica</name>
    <name type="common">Mustard</name>
    <dbReference type="NCBI Taxonomy" id="69181"/>
    <lineage>
        <taxon>Eukaryota</taxon>
        <taxon>Viridiplantae</taxon>
        <taxon>Streptophyta</taxon>
        <taxon>Embryophyta</taxon>
        <taxon>Tracheophyta</taxon>
        <taxon>Spermatophyta</taxon>
        <taxon>Magnoliopsida</taxon>
        <taxon>eudicotyledons</taxon>
        <taxon>Gunneridae</taxon>
        <taxon>Pentapetalae</taxon>
        <taxon>rosids</taxon>
        <taxon>malvids</taxon>
        <taxon>Brassicales</taxon>
        <taxon>Brassicaceae</taxon>
        <taxon>Brassiceae</taxon>
        <taxon>Brassica</taxon>
    </lineage>
</organism>